<name>A0A2Y9AA55_9RHOB</name>
<reference evidence="1 3" key="2">
    <citation type="submission" date="2018-03" db="EMBL/GenBank/DDBJ databases">
        <title>Genomic Encyclopedia of Archaeal and Bacterial Type Strains, Phase II (KMG-II): from individual species to whole genera.</title>
        <authorList>
            <person name="Goeker M."/>
        </authorList>
    </citation>
    <scope>NUCLEOTIDE SEQUENCE [LARGE SCALE GENOMIC DNA]</scope>
    <source>
        <strain evidence="1 3">DSM 25227</strain>
    </source>
</reference>
<accession>A0A2Y9AA55</accession>
<reference evidence="2 4" key="1">
    <citation type="submission" date="2016-10" db="EMBL/GenBank/DDBJ databases">
        <authorList>
            <person name="Cai Z."/>
        </authorList>
    </citation>
    <scope>NUCLEOTIDE SEQUENCE [LARGE SCALE GENOMIC DNA]</scope>
    <source>
        <strain evidence="2 4">DSM 25227</strain>
    </source>
</reference>
<dbReference type="EMBL" id="QGDJ01000002">
    <property type="protein sequence ID" value="PWJ21034.1"/>
    <property type="molecule type" value="Genomic_DNA"/>
</dbReference>
<evidence type="ECO:0000313" key="3">
    <source>
        <dbReference type="Proteomes" id="UP000245839"/>
    </source>
</evidence>
<evidence type="ECO:0008006" key="5">
    <source>
        <dbReference type="Google" id="ProtNLM"/>
    </source>
</evidence>
<proteinExistence type="predicted"/>
<dbReference type="InterPro" id="IPR011008">
    <property type="entry name" value="Dimeric_a/b-barrel"/>
</dbReference>
<evidence type="ECO:0000313" key="4">
    <source>
        <dbReference type="Proteomes" id="UP000251571"/>
    </source>
</evidence>
<dbReference type="OrthoDB" id="2065010at2"/>
<organism evidence="2 4">
    <name type="scientific">Jannaschia seohaensis</name>
    <dbReference type="NCBI Taxonomy" id="475081"/>
    <lineage>
        <taxon>Bacteria</taxon>
        <taxon>Pseudomonadati</taxon>
        <taxon>Pseudomonadota</taxon>
        <taxon>Alphaproteobacteria</taxon>
        <taxon>Rhodobacterales</taxon>
        <taxon>Roseobacteraceae</taxon>
        <taxon>Jannaschia</taxon>
    </lineage>
</organism>
<sequence length="100" mass="11176">MITEIVTFKVPRTMPREAVLEAFEDSAAAWRAHPKLRRKAYLFDAEAGIAGGVYSWDSIADAKAAHGEDFLARVERVFGSRPTFQYFETPLIVENARDAG</sequence>
<gene>
    <name evidence="1" type="ORF">BCF38_102282</name>
    <name evidence="2" type="ORF">SAMN05421539_102282</name>
</gene>
<dbReference type="Proteomes" id="UP000245839">
    <property type="component" value="Unassembled WGS sequence"/>
</dbReference>
<dbReference type="SUPFAM" id="SSF54909">
    <property type="entry name" value="Dimeric alpha+beta barrel"/>
    <property type="match status" value="1"/>
</dbReference>
<dbReference type="Proteomes" id="UP000251571">
    <property type="component" value="Unassembled WGS sequence"/>
</dbReference>
<dbReference type="AlphaFoldDB" id="A0A2Y9AA55"/>
<keyword evidence="3" id="KW-1185">Reference proteome</keyword>
<evidence type="ECO:0000313" key="1">
    <source>
        <dbReference type="EMBL" id="PWJ21034.1"/>
    </source>
</evidence>
<dbReference type="RefSeq" id="WP_109563388.1">
    <property type="nucleotide sequence ID" value="NZ_QGDJ01000002.1"/>
</dbReference>
<protein>
    <recommendedName>
        <fullName evidence="5">Monooxygenase</fullName>
    </recommendedName>
</protein>
<dbReference type="EMBL" id="UETC01000002">
    <property type="protein sequence ID" value="SSA41444.1"/>
    <property type="molecule type" value="Genomic_DNA"/>
</dbReference>
<evidence type="ECO:0000313" key="2">
    <source>
        <dbReference type="EMBL" id="SSA41444.1"/>
    </source>
</evidence>
<dbReference type="Gene3D" id="3.30.70.100">
    <property type="match status" value="1"/>
</dbReference>